<evidence type="ECO:0000256" key="3">
    <source>
        <dbReference type="HAMAP-Rule" id="MF_00187"/>
    </source>
</evidence>
<feature type="active site" description="Cysteine persulfide intermediate" evidence="3">
    <location>
        <position position="147"/>
    </location>
</feature>
<feature type="compositionally biased region" description="Polar residues" evidence="4">
    <location>
        <begin position="44"/>
        <end position="54"/>
    </location>
</feature>
<gene>
    <name evidence="3 5" type="primary">fdhD</name>
    <name evidence="5" type="ORF">GCM10007392_26200</name>
</gene>
<accession>A0A918NCE4</accession>
<dbReference type="PANTHER" id="PTHR30592:SF1">
    <property type="entry name" value="SULFUR CARRIER PROTEIN FDHD"/>
    <property type="match status" value="1"/>
</dbReference>
<dbReference type="SUPFAM" id="SSF53927">
    <property type="entry name" value="Cytidine deaminase-like"/>
    <property type="match status" value="1"/>
</dbReference>
<comment type="function">
    <text evidence="3">Required for formate dehydrogenase (FDH) activity. Acts as a sulfur carrier protein that transfers sulfur from IscS to the molybdenum cofactor prior to its insertion into FDH.</text>
</comment>
<comment type="caution">
    <text evidence="5">The sequence shown here is derived from an EMBL/GenBank/DDBJ whole genome shotgun (WGS) entry which is preliminary data.</text>
</comment>
<evidence type="ECO:0000256" key="4">
    <source>
        <dbReference type="SAM" id="MobiDB-lite"/>
    </source>
</evidence>
<dbReference type="PANTHER" id="PTHR30592">
    <property type="entry name" value="FORMATE DEHYDROGENASE"/>
    <property type="match status" value="1"/>
</dbReference>
<name>A0A918NCE4_9GAMM</name>
<protein>
    <recommendedName>
        <fullName evidence="3">Sulfur carrier protein FdhD</fullName>
    </recommendedName>
</protein>
<dbReference type="PIRSF" id="PIRSF015626">
    <property type="entry name" value="FdhD"/>
    <property type="match status" value="1"/>
</dbReference>
<dbReference type="GO" id="GO:0097163">
    <property type="term" value="F:sulfur carrier activity"/>
    <property type="evidence" value="ECO:0007669"/>
    <property type="project" value="UniProtKB-UniRule"/>
</dbReference>
<evidence type="ECO:0000256" key="1">
    <source>
        <dbReference type="ARBA" id="ARBA00022490"/>
    </source>
</evidence>
<proteinExistence type="inferred from homology"/>
<dbReference type="InterPro" id="IPR016193">
    <property type="entry name" value="Cytidine_deaminase-like"/>
</dbReference>
<dbReference type="AlphaFoldDB" id="A0A918NCE4"/>
<dbReference type="InterPro" id="IPR003786">
    <property type="entry name" value="FdhD"/>
</dbReference>
<feature type="region of interest" description="Disordered" evidence="4">
    <location>
        <begin position="24"/>
        <end position="54"/>
    </location>
</feature>
<dbReference type="GO" id="GO:0005737">
    <property type="term" value="C:cytoplasm"/>
    <property type="evidence" value="ECO:0007669"/>
    <property type="project" value="UniProtKB-SubCell"/>
</dbReference>
<evidence type="ECO:0000313" key="6">
    <source>
        <dbReference type="Proteomes" id="UP000626148"/>
    </source>
</evidence>
<dbReference type="Gene3D" id="3.10.20.10">
    <property type="match status" value="1"/>
</dbReference>
<dbReference type="HAMAP" id="MF_00187">
    <property type="entry name" value="FdhD"/>
    <property type="match status" value="1"/>
</dbReference>
<organism evidence="5 6">
    <name type="scientific">Saccharospirillum salsuginis</name>
    <dbReference type="NCBI Taxonomy" id="418750"/>
    <lineage>
        <taxon>Bacteria</taxon>
        <taxon>Pseudomonadati</taxon>
        <taxon>Pseudomonadota</taxon>
        <taxon>Gammaproteobacteria</taxon>
        <taxon>Oceanospirillales</taxon>
        <taxon>Saccharospirillaceae</taxon>
        <taxon>Saccharospirillum</taxon>
    </lineage>
</organism>
<reference evidence="5" key="1">
    <citation type="journal article" date="2014" name="Int. J. Syst. Evol. Microbiol.">
        <title>Complete genome sequence of Corynebacterium casei LMG S-19264T (=DSM 44701T), isolated from a smear-ripened cheese.</title>
        <authorList>
            <consortium name="US DOE Joint Genome Institute (JGI-PGF)"/>
            <person name="Walter F."/>
            <person name="Albersmeier A."/>
            <person name="Kalinowski J."/>
            <person name="Ruckert C."/>
        </authorList>
    </citation>
    <scope>NUCLEOTIDE SEQUENCE</scope>
    <source>
        <strain evidence="5">KCTC 22169</strain>
    </source>
</reference>
<evidence type="ECO:0000313" key="5">
    <source>
        <dbReference type="EMBL" id="GGX57397.1"/>
    </source>
</evidence>
<keyword evidence="2 3" id="KW-0501">Molybdenum cofactor biosynthesis</keyword>
<keyword evidence="6" id="KW-1185">Reference proteome</keyword>
<dbReference type="NCBIfam" id="TIGR00129">
    <property type="entry name" value="fdhD_narQ"/>
    <property type="match status" value="1"/>
</dbReference>
<dbReference type="Proteomes" id="UP000626148">
    <property type="component" value="Unassembled WGS sequence"/>
</dbReference>
<reference evidence="5" key="2">
    <citation type="submission" date="2020-09" db="EMBL/GenBank/DDBJ databases">
        <authorList>
            <person name="Sun Q."/>
            <person name="Kim S."/>
        </authorList>
    </citation>
    <scope>NUCLEOTIDE SEQUENCE</scope>
    <source>
        <strain evidence="5">KCTC 22169</strain>
    </source>
</reference>
<comment type="subcellular location">
    <subcellularLocation>
        <location evidence="3">Cytoplasm</location>
    </subcellularLocation>
</comment>
<comment type="similarity">
    <text evidence="3">Belongs to the FdhD family.</text>
</comment>
<evidence type="ECO:0000256" key="2">
    <source>
        <dbReference type="ARBA" id="ARBA00023150"/>
    </source>
</evidence>
<feature type="binding site" evidence="3">
    <location>
        <begin position="286"/>
        <end position="291"/>
    </location>
    <ligand>
        <name>Mo-bis(molybdopterin guanine dinucleotide)</name>
        <dbReference type="ChEBI" id="CHEBI:60539"/>
    </ligand>
</feature>
<keyword evidence="1 3" id="KW-0963">Cytoplasm</keyword>
<sequence length="296" mass="32179">MAIKALNETGRTGYRIQKVTVRRRTKATSVKPPLPLGEGWGEGDQQTPSQTNWQETTNDDTLAEELPIALTYNNQTHAIMMVTPTDLEDFALGFTLTEGIIQHPKELYDLNITDHGDQGIELNLHIHGARQAALKQQHRNMAGPTGCGLCGKASLDQVMRPLPKVTPRPQPSADAIQTALNQLKQYQPLQQMTGAIHAAAWCDEQGKIQLVREDVGRHNALDKLIGGLHSQGVNTDAGFLLLSSRASFELIAKAAQCDLGALVTVSGASSMAVQQAKHYGVRLTGFARNGRQVAYC</sequence>
<dbReference type="EMBL" id="BMXR01000006">
    <property type="protein sequence ID" value="GGX57397.1"/>
    <property type="molecule type" value="Genomic_DNA"/>
</dbReference>
<dbReference type="GO" id="GO:0016783">
    <property type="term" value="F:sulfurtransferase activity"/>
    <property type="evidence" value="ECO:0007669"/>
    <property type="project" value="InterPro"/>
</dbReference>
<dbReference type="Pfam" id="PF02634">
    <property type="entry name" value="FdhD-NarQ"/>
    <property type="match status" value="1"/>
</dbReference>
<dbReference type="GO" id="GO:0006777">
    <property type="term" value="P:Mo-molybdopterin cofactor biosynthetic process"/>
    <property type="evidence" value="ECO:0007669"/>
    <property type="project" value="UniProtKB-UniRule"/>
</dbReference>
<dbReference type="Gene3D" id="3.40.140.10">
    <property type="entry name" value="Cytidine Deaminase, domain 2"/>
    <property type="match status" value="1"/>
</dbReference>